<dbReference type="PANTHER" id="PTHR34569:SF17">
    <property type="entry name" value="UBIQUITIN-PROTEIN LIGASE ARKADIA-A, PUTATIVE-RELATED"/>
    <property type="match status" value="1"/>
</dbReference>
<keyword evidence="2" id="KW-1185">Reference proteome</keyword>
<dbReference type="RefSeq" id="XP_039131208.1">
    <property type="nucleotide sequence ID" value="XM_039275274.1"/>
</dbReference>
<organism evidence="2 3">
    <name type="scientific">Dioscorea cayennensis subsp. rotundata</name>
    <name type="common">White Guinea yam</name>
    <name type="synonym">Dioscorea rotundata</name>
    <dbReference type="NCBI Taxonomy" id="55577"/>
    <lineage>
        <taxon>Eukaryota</taxon>
        <taxon>Viridiplantae</taxon>
        <taxon>Streptophyta</taxon>
        <taxon>Embryophyta</taxon>
        <taxon>Tracheophyta</taxon>
        <taxon>Spermatophyta</taxon>
        <taxon>Magnoliopsida</taxon>
        <taxon>Liliopsida</taxon>
        <taxon>Dioscoreales</taxon>
        <taxon>Dioscoreaceae</taxon>
        <taxon>Dioscorea</taxon>
    </lineage>
</organism>
<sequence>METEMQRLMPLPNPSAAASSSDEARYTSLKDIIIASPAPPCPRDMVSRAASMHDFYGFDAASIPIRNHLLKHAASAYLQSAAIIASRNQSLFSRIWRQVRRRAAEVGSGWGRCARGAVEAWKGIVRRVLGCVSGAGERRAFR</sequence>
<feature type="region of interest" description="Disordered" evidence="1">
    <location>
        <begin position="1"/>
        <end position="20"/>
    </location>
</feature>
<gene>
    <name evidence="3" type="primary">LOC120267597</name>
</gene>
<name>A0AB40BYA8_DIOCR</name>
<proteinExistence type="predicted"/>
<accession>A0AB40BYA8</accession>
<dbReference type="AlphaFoldDB" id="A0AB40BYA8"/>
<dbReference type="GeneID" id="120267597"/>
<evidence type="ECO:0000256" key="1">
    <source>
        <dbReference type="SAM" id="MobiDB-lite"/>
    </source>
</evidence>
<dbReference type="Proteomes" id="UP001515500">
    <property type="component" value="Chromosome 8"/>
</dbReference>
<evidence type="ECO:0000313" key="2">
    <source>
        <dbReference type="Proteomes" id="UP001515500"/>
    </source>
</evidence>
<evidence type="ECO:0000313" key="3">
    <source>
        <dbReference type="RefSeq" id="XP_039131208.1"/>
    </source>
</evidence>
<dbReference type="PANTHER" id="PTHR34569">
    <property type="entry name" value="EXPRESSED PROTEIN"/>
    <property type="match status" value="1"/>
</dbReference>
<reference evidence="3" key="1">
    <citation type="submission" date="2025-08" db="UniProtKB">
        <authorList>
            <consortium name="RefSeq"/>
        </authorList>
    </citation>
    <scope>IDENTIFICATION</scope>
</reference>
<protein>
    <submittedName>
        <fullName evidence="3">Uncharacterized protein LOC120267597</fullName>
    </submittedName>
</protein>